<dbReference type="GO" id="GO:0005524">
    <property type="term" value="F:ATP binding"/>
    <property type="evidence" value="ECO:0007669"/>
    <property type="project" value="UniProtKB-UniRule"/>
</dbReference>
<dbReference type="InterPro" id="IPR049940">
    <property type="entry name" value="GluQ/Sye"/>
</dbReference>
<dbReference type="InterPro" id="IPR020751">
    <property type="entry name" value="aa-tRNA-synth_I_codon-bd_sub2"/>
</dbReference>
<dbReference type="EMBL" id="BRXS01000004">
    <property type="protein sequence ID" value="GLC26385.1"/>
    <property type="molecule type" value="Genomic_DNA"/>
</dbReference>
<keyword evidence="6 10" id="KW-0547">Nucleotide-binding</keyword>
<dbReference type="Gene3D" id="1.10.10.350">
    <property type="match status" value="1"/>
</dbReference>
<comment type="catalytic activity">
    <reaction evidence="10">
        <text>tRNA(Glu) + L-glutamate + ATP = L-glutamyl-tRNA(Glu) + AMP + diphosphate</text>
        <dbReference type="Rhea" id="RHEA:23540"/>
        <dbReference type="Rhea" id="RHEA-COMP:9663"/>
        <dbReference type="Rhea" id="RHEA-COMP:9680"/>
        <dbReference type="ChEBI" id="CHEBI:29985"/>
        <dbReference type="ChEBI" id="CHEBI:30616"/>
        <dbReference type="ChEBI" id="CHEBI:33019"/>
        <dbReference type="ChEBI" id="CHEBI:78442"/>
        <dbReference type="ChEBI" id="CHEBI:78520"/>
        <dbReference type="ChEBI" id="CHEBI:456215"/>
        <dbReference type="EC" id="6.1.1.17"/>
    </reaction>
</comment>
<dbReference type="InterPro" id="IPR045462">
    <property type="entry name" value="aa-tRNA-synth_I_cd-bd"/>
</dbReference>
<dbReference type="InterPro" id="IPR033910">
    <property type="entry name" value="GluRS_core"/>
</dbReference>
<reference evidence="13" key="1">
    <citation type="submission" date="2022-08" db="EMBL/GenBank/DDBJ databases">
        <title>Draft genome sequencing of Roseisolibacter agri AW1220.</title>
        <authorList>
            <person name="Tobiishi Y."/>
            <person name="Tonouchi A."/>
        </authorList>
    </citation>
    <scope>NUCLEOTIDE SEQUENCE</scope>
    <source>
        <strain evidence="13">AW1220</strain>
    </source>
</reference>
<evidence type="ECO:0000256" key="3">
    <source>
        <dbReference type="ARBA" id="ARBA00011245"/>
    </source>
</evidence>
<dbReference type="Proteomes" id="UP001161325">
    <property type="component" value="Unassembled WGS sequence"/>
</dbReference>
<dbReference type="InterPro" id="IPR004527">
    <property type="entry name" value="Glu-tRNA-ligase_bac/mito"/>
</dbReference>
<dbReference type="PRINTS" id="PR00987">
    <property type="entry name" value="TRNASYNTHGLU"/>
</dbReference>
<evidence type="ECO:0000256" key="5">
    <source>
        <dbReference type="ARBA" id="ARBA00022598"/>
    </source>
</evidence>
<evidence type="ECO:0000256" key="8">
    <source>
        <dbReference type="ARBA" id="ARBA00022917"/>
    </source>
</evidence>
<dbReference type="SUPFAM" id="SSF52374">
    <property type="entry name" value="Nucleotidylyl transferase"/>
    <property type="match status" value="1"/>
</dbReference>
<comment type="subunit">
    <text evidence="3 10">Monomer.</text>
</comment>
<accession>A0AA37QH79</accession>
<dbReference type="GO" id="GO:0006424">
    <property type="term" value="P:glutamyl-tRNA aminoacylation"/>
    <property type="evidence" value="ECO:0007669"/>
    <property type="project" value="UniProtKB-UniRule"/>
</dbReference>
<dbReference type="PROSITE" id="PS00178">
    <property type="entry name" value="AA_TRNA_LIGASE_I"/>
    <property type="match status" value="1"/>
</dbReference>
<dbReference type="NCBIfam" id="TIGR00464">
    <property type="entry name" value="gltX_bact"/>
    <property type="match status" value="1"/>
</dbReference>
<dbReference type="InterPro" id="IPR000924">
    <property type="entry name" value="Glu/Gln-tRNA-synth"/>
</dbReference>
<evidence type="ECO:0000259" key="12">
    <source>
        <dbReference type="Pfam" id="PF19269"/>
    </source>
</evidence>
<dbReference type="InterPro" id="IPR014729">
    <property type="entry name" value="Rossmann-like_a/b/a_fold"/>
</dbReference>
<dbReference type="Pfam" id="PF00749">
    <property type="entry name" value="tRNA-synt_1c"/>
    <property type="match status" value="1"/>
</dbReference>
<feature type="binding site" evidence="10">
    <location>
        <position position="248"/>
    </location>
    <ligand>
        <name>ATP</name>
        <dbReference type="ChEBI" id="CHEBI:30616"/>
    </ligand>
</feature>
<name>A0AA37QH79_9BACT</name>
<dbReference type="GO" id="GO:0000049">
    <property type="term" value="F:tRNA binding"/>
    <property type="evidence" value="ECO:0007669"/>
    <property type="project" value="InterPro"/>
</dbReference>
<sequence>MATVPRLRFAPSPTGYLHVGGARTALFNWLYARKHGGQFLLRVEDTDRARSTDASTRAIFEGLEWLGLDWDEPPVYQGANLERHRADAQRLLDANAAYRCFCTPAELDEQRAAAEARGDAFRYDRRCDRLPADEVQRRVAAGMPFVVRFRMPDGETSWVDLVHGRIAFPNKDIGEGDFIVLRSDATPIYNMAVVSDDIAMDITLVMRGDDHISNTPKQILLYEALGAALPQFAHLPMIHGTDGKKLSKRHGATAVGDYQHLGILPEAMNNFLALLGWSPGGDREVMTRDEMVALFSEDGLSKKAAVFDPQKLEWMNGQHLMRMPLDELGPRVGAAMEAAGVATAASLAARPEWYAKLLELLRVRSRTIDELVKQSVPYLRDTLDYDADAVAKLWMKDPATADAALAGVRAALEALPAWEPAAMEQALRQEAERQGVGAGKLFQPLRLALTGVTATPGMFDVLDLLGRERSLARIDVARAQIAAAVR</sequence>
<evidence type="ECO:0000256" key="4">
    <source>
        <dbReference type="ARBA" id="ARBA00022490"/>
    </source>
</evidence>
<evidence type="ECO:0000259" key="11">
    <source>
        <dbReference type="Pfam" id="PF00749"/>
    </source>
</evidence>
<dbReference type="PANTHER" id="PTHR43311">
    <property type="entry name" value="GLUTAMATE--TRNA LIGASE"/>
    <property type="match status" value="1"/>
</dbReference>
<proteinExistence type="inferred from homology"/>
<keyword evidence="9 10" id="KW-0030">Aminoacyl-tRNA synthetase</keyword>
<keyword evidence="4 10" id="KW-0963">Cytoplasm</keyword>
<comment type="similarity">
    <text evidence="2 10">Belongs to the class-I aminoacyl-tRNA synthetase family. Glutamate--tRNA ligase type 1 subfamily.</text>
</comment>
<dbReference type="GO" id="GO:0004818">
    <property type="term" value="F:glutamate-tRNA ligase activity"/>
    <property type="evidence" value="ECO:0007669"/>
    <property type="project" value="UniProtKB-UniRule"/>
</dbReference>
<evidence type="ECO:0000256" key="6">
    <source>
        <dbReference type="ARBA" id="ARBA00022741"/>
    </source>
</evidence>
<organism evidence="13 14">
    <name type="scientific">Roseisolibacter agri</name>
    <dbReference type="NCBI Taxonomy" id="2014610"/>
    <lineage>
        <taxon>Bacteria</taxon>
        <taxon>Pseudomonadati</taxon>
        <taxon>Gemmatimonadota</taxon>
        <taxon>Gemmatimonadia</taxon>
        <taxon>Gemmatimonadales</taxon>
        <taxon>Gemmatimonadaceae</taxon>
        <taxon>Roseisolibacter</taxon>
    </lineage>
</organism>
<keyword evidence="8 10" id="KW-0648">Protein biosynthesis</keyword>
<feature type="domain" description="Glutamyl/glutaminyl-tRNA synthetase class Ib catalytic" evidence="11">
    <location>
        <begin position="6"/>
        <end position="314"/>
    </location>
</feature>
<dbReference type="InterPro" id="IPR001412">
    <property type="entry name" value="aa-tRNA-synth_I_CS"/>
</dbReference>
<dbReference type="SUPFAM" id="SSF48163">
    <property type="entry name" value="An anticodon-binding domain of class I aminoacyl-tRNA synthetases"/>
    <property type="match status" value="1"/>
</dbReference>
<dbReference type="GO" id="GO:0005829">
    <property type="term" value="C:cytosol"/>
    <property type="evidence" value="ECO:0007669"/>
    <property type="project" value="TreeGrafter"/>
</dbReference>
<dbReference type="FunFam" id="3.40.50.620:FF:000007">
    <property type="entry name" value="Glutamate--tRNA ligase"/>
    <property type="match status" value="1"/>
</dbReference>
<dbReference type="HAMAP" id="MF_00022">
    <property type="entry name" value="Glu_tRNA_synth_type1"/>
    <property type="match status" value="1"/>
</dbReference>
<comment type="caution">
    <text evidence="13">The sequence shown here is derived from an EMBL/GenBank/DDBJ whole genome shotgun (WGS) entry which is preliminary data.</text>
</comment>
<evidence type="ECO:0000256" key="7">
    <source>
        <dbReference type="ARBA" id="ARBA00022840"/>
    </source>
</evidence>
<protein>
    <recommendedName>
        <fullName evidence="10">Glutamate--tRNA ligase</fullName>
        <ecNumber evidence="10">6.1.1.17</ecNumber>
    </recommendedName>
    <alternativeName>
        <fullName evidence="10">Glutamyl-tRNA synthetase</fullName>
        <shortName evidence="10">GluRS</shortName>
    </alternativeName>
</protein>
<dbReference type="PANTHER" id="PTHR43311:SF2">
    <property type="entry name" value="GLUTAMATE--TRNA LIGASE, MITOCHONDRIAL-RELATED"/>
    <property type="match status" value="1"/>
</dbReference>
<evidence type="ECO:0000313" key="14">
    <source>
        <dbReference type="Proteomes" id="UP001161325"/>
    </source>
</evidence>
<evidence type="ECO:0000256" key="9">
    <source>
        <dbReference type="ARBA" id="ARBA00023146"/>
    </source>
</evidence>
<dbReference type="AlphaFoldDB" id="A0AA37QH79"/>
<evidence type="ECO:0000256" key="1">
    <source>
        <dbReference type="ARBA" id="ARBA00004496"/>
    </source>
</evidence>
<comment type="function">
    <text evidence="10">Catalyzes the attachment of glutamate to tRNA(Glu) in a two-step reaction: glutamate is first activated by ATP to form Glu-AMP and then transferred to the acceptor end of tRNA(Glu).</text>
</comment>
<feature type="domain" description="Aminoacyl-tRNA synthetase class I anticodon-binding" evidence="12">
    <location>
        <begin position="349"/>
        <end position="477"/>
    </location>
</feature>
<dbReference type="RefSeq" id="WP_284350838.1">
    <property type="nucleotide sequence ID" value="NZ_BRXS01000004.1"/>
</dbReference>
<dbReference type="EC" id="6.1.1.17" evidence="10"/>
<evidence type="ECO:0000256" key="2">
    <source>
        <dbReference type="ARBA" id="ARBA00007894"/>
    </source>
</evidence>
<keyword evidence="7 10" id="KW-0067">ATP-binding</keyword>
<keyword evidence="5 10" id="KW-0436">Ligase</keyword>
<dbReference type="GO" id="GO:0008270">
    <property type="term" value="F:zinc ion binding"/>
    <property type="evidence" value="ECO:0007669"/>
    <property type="project" value="InterPro"/>
</dbReference>
<feature type="short sequence motif" description="'HIGH' region" evidence="10">
    <location>
        <begin position="11"/>
        <end position="21"/>
    </location>
</feature>
<dbReference type="Pfam" id="PF19269">
    <property type="entry name" value="Anticodon_2"/>
    <property type="match status" value="1"/>
</dbReference>
<dbReference type="CDD" id="cd00808">
    <property type="entry name" value="GluRS_core"/>
    <property type="match status" value="1"/>
</dbReference>
<evidence type="ECO:0000313" key="13">
    <source>
        <dbReference type="EMBL" id="GLC26385.1"/>
    </source>
</evidence>
<comment type="subcellular location">
    <subcellularLocation>
        <location evidence="1 10">Cytoplasm</location>
    </subcellularLocation>
</comment>
<dbReference type="InterPro" id="IPR020058">
    <property type="entry name" value="Glu/Gln-tRNA-synth_Ib_cat-dom"/>
</dbReference>
<dbReference type="InterPro" id="IPR008925">
    <property type="entry name" value="aa_tRNA-synth_I_cd-bd_sf"/>
</dbReference>
<gene>
    <name evidence="10 13" type="primary">gltX</name>
    <name evidence="13" type="ORF">rosag_28980</name>
</gene>
<keyword evidence="14" id="KW-1185">Reference proteome</keyword>
<dbReference type="Gene3D" id="3.40.50.620">
    <property type="entry name" value="HUPs"/>
    <property type="match status" value="1"/>
</dbReference>
<comment type="caution">
    <text evidence="10">Lacks conserved residue(s) required for the propagation of feature annotation.</text>
</comment>
<evidence type="ECO:0000256" key="10">
    <source>
        <dbReference type="HAMAP-Rule" id="MF_00022"/>
    </source>
</evidence>
<feature type="short sequence motif" description="'KMSKS' region" evidence="10">
    <location>
        <begin position="245"/>
        <end position="249"/>
    </location>
</feature>